<keyword evidence="5" id="KW-1185">Reference proteome</keyword>
<feature type="signal peptide" evidence="2">
    <location>
        <begin position="1"/>
        <end position="19"/>
    </location>
</feature>
<accession>A0A9X0UCI6</accession>
<dbReference type="Gene3D" id="1.10.530.10">
    <property type="match status" value="1"/>
</dbReference>
<keyword evidence="2" id="KW-0732">Signal</keyword>
<dbReference type="Proteomes" id="UP000600101">
    <property type="component" value="Unassembled WGS sequence"/>
</dbReference>
<dbReference type="EMBL" id="JACOMF010000003">
    <property type="protein sequence ID" value="MBC4014486.1"/>
    <property type="molecule type" value="Genomic_DNA"/>
</dbReference>
<dbReference type="InterPro" id="IPR008258">
    <property type="entry name" value="Transglycosylase_SLT_dom_1"/>
</dbReference>
<evidence type="ECO:0000313" key="5">
    <source>
        <dbReference type="Proteomes" id="UP000600101"/>
    </source>
</evidence>
<dbReference type="InterPro" id="IPR023346">
    <property type="entry name" value="Lysozyme-like_dom_sf"/>
</dbReference>
<comment type="caution">
    <text evidence="4">The sequence shown here is derived from an EMBL/GenBank/DDBJ whole genome shotgun (WGS) entry which is preliminary data.</text>
</comment>
<feature type="domain" description="Transglycosylase SLT" evidence="3">
    <location>
        <begin position="31"/>
        <end position="158"/>
    </location>
</feature>
<reference evidence="4" key="1">
    <citation type="submission" date="2020-08" db="EMBL/GenBank/DDBJ databases">
        <authorList>
            <person name="Hu Y."/>
            <person name="Nguyen S.V."/>
            <person name="Li F."/>
            <person name="Fanning S."/>
        </authorList>
    </citation>
    <scope>NUCLEOTIDE SEQUENCE</scope>
    <source>
        <strain evidence="4">SYSU D8009</strain>
    </source>
</reference>
<feature type="chain" id="PRO_5040918528" evidence="2">
    <location>
        <begin position="20"/>
        <end position="219"/>
    </location>
</feature>
<dbReference type="RefSeq" id="WP_186769253.1">
    <property type="nucleotide sequence ID" value="NZ_JACOMF010000003.1"/>
</dbReference>
<protein>
    <submittedName>
        <fullName evidence="4">Transglycosylase SLT domain-containing protein</fullName>
    </submittedName>
</protein>
<evidence type="ECO:0000256" key="2">
    <source>
        <dbReference type="SAM" id="SignalP"/>
    </source>
</evidence>
<evidence type="ECO:0000313" key="4">
    <source>
        <dbReference type="EMBL" id="MBC4014486.1"/>
    </source>
</evidence>
<comment type="similarity">
    <text evidence="1">Belongs to the virb1 family.</text>
</comment>
<name>A0A9X0UCI6_9PROT</name>
<evidence type="ECO:0000256" key="1">
    <source>
        <dbReference type="ARBA" id="ARBA00009387"/>
    </source>
</evidence>
<dbReference type="Pfam" id="PF01464">
    <property type="entry name" value="SLT"/>
    <property type="match status" value="1"/>
</dbReference>
<sequence>MRRLFLLPLLLLAATPAAAQEEAWTACRRAIAAAEPGSGIPPGLLLAIALVETGRSDTRTGRYEPWPWSWNVEGEPGHAPTRQAAVAQVRALLAAGRRSVDIGCMQVNLLHHPDAFSGPEEGFDPAASVRYAIRFLKSLHARSGSWGQAIADYHSADGLRGTAYHRKVVLARLGAAWAAGGGAVPLRAAAGLCAAGRQPVLVMRRGAPRPRLACRPARR</sequence>
<evidence type="ECO:0000259" key="3">
    <source>
        <dbReference type="Pfam" id="PF01464"/>
    </source>
</evidence>
<gene>
    <name evidence="4" type="ORF">H7965_04035</name>
</gene>
<proteinExistence type="inferred from homology"/>
<organism evidence="4 5">
    <name type="scientific">Siccirubricoccus deserti</name>
    <dbReference type="NCBI Taxonomy" id="2013562"/>
    <lineage>
        <taxon>Bacteria</taxon>
        <taxon>Pseudomonadati</taxon>
        <taxon>Pseudomonadota</taxon>
        <taxon>Alphaproteobacteria</taxon>
        <taxon>Acetobacterales</taxon>
        <taxon>Roseomonadaceae</taxon>
        <taxon>Siccirubricoccus</taxon>
    </lineage>
</organism>
<dbReference type="SUPFAM" id="SSF53955">
    <property type="entry name" value="Lysozyme-like"/>
    <property type="match status" value="1"/>
</dbReference>
<dbReference type="AlphaFoldDB" id="A0A9X0UCI6"/>